<evidence type="ECO:0000313" key="8">
    <source>
        <dbReference type="Proteomes" id="UP000326799"/>
    </source>
</evidence>
<evidence type="ECO:0000256" key="3">
    <source>
        <dbReference type="ARBA" id="ARBA00022692"/>
    </source>
</evidence>
<dbReference type="GO" id="GO:0022857">
    <property type="term" value="F:transmembrane transporter activity"/>
    <property type="evidence" value="ECO:0007669"/>
    <property type="project" value="InterPro"/>
</dbReference>
<evidence type="ECO:0000256" key="4">
    <source>
        <dbReference type="ARBA" id="ARBA00022989"/>
    </source>
</evidence>
<evidence type="ECO:0000256" key="5">
    <source>
        <dbReference type="ARBA" id="ARBA00023136"/>
    </source>
</evidence>
<dbReference type="AlphaFoldDB" id="A0A5N6EIA0"/>
<keyword evidence="8" id="KW-1185">Reference proteome</keyword>
<evidence type="ECO:0000313" key="7">
    <source>
        <dbReference type="EMBL" id="KAB8216979.1"/>
    </source>
</evidence>
<feature type="transmembrane region" description="Helical" evidence="6">
    <location>
        <begin position="74"/>
        <end position="94"/>
    </location>
</feature>
<proteinExistence type="predicted"/>
<feature type="transmembrane region" description="Helical" evidence="6">
    <location>
        <begin position="246"/>
        <end position="266"/>
    </location>
</feature>
<dbReference type="InterPro" id="IPR036259">
    <property type="entry name" value="MFS_trans_sf"/>
</dbReference>
<feature type="transmembrane region" description="Helical" evidence="6">
    <location>
        <begin position="278"/>
        <end position="298"/>
    </location>
</feature>
<feature type="transmembrane region" description="Helical" evidence="6">
    <location>
        <begin position="100"/>
        <end position="120"/>
    </location>
</feature>
<sequence>MGKVLGNNLEHLEIVDGDIDTPISKRVRRKFDRHIIPWLWGMWMFSFLDRSNIGNAKIAGLSEDLNLHGTQYNLALMLFFIPYLLVDLPSNWVLRYFRAGWYLAGLIICWGLVSTFMGFVKNLGQLIACRVLMGFFEGGFIPAWRIGTFYCASPFSSAFDGLLATGITQLKAGGYNQGGATTVFGMLAFLILPHDIAKARFLTDEERIVAYDRIQLDSQEGNMETVETEKFSCYWVRLALKSITTWMLIVPYLFLAICVYAFALFLPTIIQNLGYTSTIAQLLTAPPNICGVISVLIVSRLSDKFAMRSPFIIDGTFLVAIEYALQLADYLSWLTNSSTPHYTRATSTALQQTIGNLASIVSTYSYIEKDA</sequence>
<name>A0A5N6EIA0_9EURO</name>
<evidence type="ECO:0000256" key="6">
    <source>
        <dbReference type="SAM" id="Phobius"/>
    </source>
</evidence>
<reference evidence="7 8" key="1">
    <citation type="submission" date="2019-04" db="EMBL/GenBank/DDBJ databases">
        <title>Fungal friends and foes A comparative genomics study of 23 Aspergillus species from section Flavi.</title>
        <authorList>
            <consortium name="DOE Joint Genome Institute"/>
            <person name="Kjaerbolling I."/>
            <person name="Vesth T.C."/>
            <person name="Frisvad J.C."/>
            <person name="Nybo J.L."/>
            <person name="Theobald S."/>
            <person name="Kildgaard S."/>
            <person name="Petersen T.I."/>
            <person name="Kuo A."/>
            <person name="Sato A."/>
            <person name="Lyhne E.K."/>
            <person name="Kogle M.E."/>
            <person name="Wiebenga A."/>
            <person name="Kun R.S."/>
            <person name="Lubbers R.J."/>
            <person name="Makela M.R."/>
            <person name="Barry K."/>
            <person name="Chovatia M."/>
            <person name="Clum A."/>
            <person name="Daum C."/>
            <person name="Haridas S."/>
            <person name="He G."/>
            <person name="LaButti K."/>
            <person name="Lipzen A."/>
            <person name="Mondo S."/>
            <person name="Pangilinan J."/>
            <person name="Riley R."/>
            <person name="Salamov A."/>
            <person name="Simmons B.A."/>
            <person name="Magnuson J.K."/>
            <person name="Henrissat B."/>
            <person name="Mortensen U.H."/>
            <person name="Larsen T.O."/>
            <person name="De vries R.P."/>
            <person name="Grigoriev I.V."/>
            <person name="Machida M."/>
            <person name="Baker S.E."/>
            <person name="Andersen M.R."/>
        </authorList>
    </citation>
    <scope>NUCLEOTIDE SEQUENCE [LARGE SCALE GENOMIC DNA]</scope>
    <source>
        <strain evidence="7 8">CBS 126849</strain>
    </source>
</reference>
<dbReference type="Pfam" id="PF07690">
    <property type="entry name" value="MFS_1"/>
    <property type="match status" value="1"/>
</dbReference>
<keyword evidence="5 6" id="KW-0472">Membrane</keyword>
<dbReference type="GO" id="GO:0016020">
    <property type="term" value="C:membrane"/>
    <property type="evidence" value="ECO:0007669"/>
    <property type="project" value="UniProtKB-SubCell"/>
</dbReference>
<evidence type="ECO:0000256" key="1">
    <source>
        <dbReference type="ARBA" id="ARBA00004141"/>
    </source>
</evidence>
<dbReference type="PANTHER" id="PTHR43791:SF5">
    <property type="entry name" value="MAJOR FACILITATOR SUPERFAMILY (MFS) PROFILE DOMAIN-CONTAINING PROTEIN"/>
    <property type="match status" value="1"/>
</dbReference>
<evidence type="ECO:0000256" key="2">
    <source>
        <dbReference type="ARBA" id="ARBA00022448"/>
    </source>
</evidence>
<dbReference type="Gene3D" id="1.20.1250.20">
    <property type="entry name" value="MFS general substrate transporter like domains"/>
    <property type="match status" value="2"/>
</dbReference>
<organism evidence="7 8">
    <name type="scientific">Aspergillus novoparasiticus</name>
    <dbReference type="NCBI Taxonomy" id="986946"/>
    <lineage>
        <taxon>Eukaryota</taxon>
        <taxon>Fungi</taxon>
        <taxon>Dikarya</taxon>
        <taxon>Ascomycota</taxon>
        <taxon>Pezizomycotina</taxon>
        <taxon>Eurotiomycetes</taxon>
        <taxon>Eurotiomycetidae</taxon>
        <taxon>Eurotiales</taxon>
        <taxon>Aspergillaceae</taxon>
        <taxon>Aspergillus</taxon>
        <taxon>Aspergillus subgen. Circumdati</taxon>
    </lineage>
</organism>
<keyword evidence="3 6" id="KW-0812">Transmembrane</keyword>
<protein>
    <submittedName>
        <fullName evidence="7">Major facilitator superfamily domain-containing protein</fullName>
    </submittedName>
</protein>
<dbReference type="Proteomes" id="UP000326799">
    <property type="component" value="Unassembled WGS sequence"/>
</dbReference>
<dbReference type="EMBL" id="ML733471">
    <property type="protein sequence ID" value="KAB8216979.1"/>
    <property type="molecule type" value="Genomic_DNA"/>
</dbReference>
<keyword evidence="4 6" id="KW-1133">Transmembrane helix</keyword>
<accession>A0A5N6EIA0</accession>
<dbReference type="InterPro" id="IPR011701">
    <property type="entry name" value="MFS"/>
</dbReference>
<comment type="subcellular location">
    <subcellularLocation>
        <location evidence="1">Membrane</location>
        <topology evidence="1">Multi-pass membrane protein</topology>
    </subcellularLocation>
</comment>
<dbReference type="SUPFAM" id="SSF103473">
    <property type="entry name" value="MFS general substrate transporter"/>
    <property type="match status" value="1"/>
</dbReference>
<dbReference type="PANTHER" id="PTHR43791">
    <property type="entry name" value="PERMEASE-RELATED"/>
    <property type="match status" value="1"/>
</dbReference>
<gene>
    <name evidence="7" type="ORF">BDV33DRAFT_193965</name>
</gene>
<keyword evidence="2" id="KW-0813">Transport</keyword>